<comment type="similarity">
    <text evidence="1">Belongs to the SURF1 family.</text>
</comment>
<evidence type="ECO:0000313" key="2">
    <source>
        <dbReference type="EMBL" id="NYJ21615.1"/>
    </source>
</evidence>
<dbReference type="Proteomes" id="UP000537260">
    <property type="component" value="Unassembled WGS sequence"/>
</dbReference>
<dbReference type="InterPro" id="IPR002994">
    <property type="entry name" value="Surf1/Shy1"/>
</dbReference>
<accession>A0A7Z0EHF0</accession>
<organism evidence="2 3">
    <name type="scientific">Glaciibacter psychrotolerans</name>
    <dbReference type="NCBI Taxonomy" id="670054"/>
    <lineage>
        <taxon>Bacteria</taxon>
        <taxon>Bacillati</taxon>
        <taxon>Actinomycetota</taxon>
        <taxon>Actinomycetes</taxon>
        <taxon>Micrococcales</taxon>
        <taxon>Microbacteriaceae</taxon>
        <taxon>Glaciibacter</taxon>
    </lineage>
</organism>
<dbReference type="EMBL" id="JACCFM010000001">
    <property type="protein sequence ID" value="NYJ21615.1"/>
    <property type="molecule type" value="Genomic_DNA"/>
</dbReference>
<keyword evidence="3" id="KW-1185">Reference proteome</keyword>
<sequence>MIRMMVRPRWVAALLLCLAIAAGFALLGQWQLDRAIASGTVVERTTETAVPLADLVQPDGPPQSVANGHKVTLTGSYVSGDEQIIAKRLNAGESGFWVVSHFVDSAGASIAVARGWAPTLKAAQAAEKELQVHAAVQIELAGRFVEAEAPVVPADGHDPHEMTTVAPAALINLWPGFNEQPVYFGFIVDELAAPGLAVIDAPAPVDEVELNWLNVFYALEWAVFAGFAVFLWFRLVKDAVEREEELAELAAVAAANEAITQK</sequence>
<comment type="caution">
    <text evidence="2">The sequence shown here is derived from an EMBL/GenBank/DDBJ whole genome shotgun (WGS) entry which is preliminary data.</text>
</comment>
<name>A0A7Z0EHF0_9MICO</name>
<dbReference type="Pfam" id="PF02104">
    <property type="entry name" value="SURF1"/>
    <property type="match status" value="1"/>
</dbReference>
<comment type="subcellular location">
    <subcellularLocation>
        <location evidence="1">Cell membrane</location>
        <topology evidence="1">Multi-pass membrane protein</topology>
    </subcellularLocation>
</comment>
<keyword evidence="1" id="KW-1003">Cell membrane</keyword>
<dbReference type="PROSITE" id="PS50895">
    <property type="entry name" value="SURF1"/>
    <property type="match status" value="1"/>
</dbReference>
<reference evidence="2 3" key="1">
    <citation type="submission" date="2020-07" db="EMBL/GenBank/DDBJ databases">
        <title>Sequencing the genomes of 1000 actinobacteria strains.</title>
        <authorList>
            <person name="Klenk H.-P."/>
        </authorList>
    </citation>
    <scope>NUCLEOTIDE SEQUENCE [LARGE SCALE GENOMIC DNA]</scope>
    <source>
        <strain evidence="2 3">LI1</strain>
    </source>
</reference>
<dbReference type="GO" id="GO:0005886">
    <property type="term" value="C:plasma membrane"/>
    <property type="evidence" value="ECO:0007669"/>
    <property type="project" value="UniProtKB-SubCell"/>
</dbReference>
<proteinExistence type="inferred from homology"/>
<keyword evidence="1" id="KW-0472">Membrane</keyword>
<evidence type="ECO:0000313" key="3">
    <source>
        <dbReference type="Proteomes" id="UP000537260"/>
    </source>
</evidence>
<gene>
    <name evidence="2" type="ORF">HNR05_003406</name>
</gene>
<evidence type="ECO:0000256" key="1">
    <source>
        <dbReference type="RuleBase" id="RU363076"/>
    </source>
</evidence>
<dbReference type="CDD" id="cd06662">
    <property type="entry name" value="SURF1"/>
    <property type="match status" value="1"/>
</dbReference>
<protein>
    <recommendedName>
        <fullName evidence="1">SURF1-like protein</fullName>
    </recommendedName>
</protein>
<dbReference type="AlphaFoldDB" id="A0A7Z0EHF0"/>